<dbReference type="InterPro" id="IPR007630">
    <property type="entry name" value="RNA_pol_sigma70_r4"/>
</dbReference>
<protein>
    <recommendedName>
        <fullName evidence="6">RNA polymerase sigma factor</fullName>
    </recommendedName>
</protein>
<feature type="domain" description="RNA polymerase sigma-70 region 2" evidence="8">
    <location>
        <begin position="60"/>
        <end position="128"/>
    </location>
</feature>
<dbReference type="NCBIfam" id="TIGR02937">
    <property type="entry name" value="sigma70-ECF"/>
    <property type="match status" value="1"/>
</dbReference>
<evidence type="ECO:0000256" key="7">
    <source>
        <dbReference type="SAM" id="MobiDB-lite"/>
    </source>
</evidence>
<evidence type="ECO:0000256" key="1">
    <source>
        <dbReference type="ARBA" id="ARBA00010641"/>
    </source>
</evidence>
<dbReference type="PROSITE" id="PS01063">
    <property type="entry name" value="SIGMA70_ECF"/>
    <property type="match status" value="1"/>
</dbReference>
<evidence type="ECO:0000256" key="5">
    <source>
        <dbReference type="ARBA" id="ARBA00023163"/>
    </source>
</evidence>
<dbReference type="Pfam" id="PF04545">
    <property type="entry name" value="Sigma70_r4"/>
    <property type="match status" value="1"/>
</dbReference>
<keyword evidence="11" id="KW-1185">Reference proteome</keyword>
<organism evidence="10 11">
    <name type="scientific">Actinomadura luteofluorescens</name>
    <dbReference type="NCBI Taxonomy" id="46163"/>
    <lineage>
        <taxon>Bacteria</taxon>
        <taxon>Bacillati</taxon>
        <taxon>Actinomycetota</taxon>
        <taxon>Actinomycetes</taxon>
        <taxon>Streptosporangiales</taxon>
        <taxon>Thermomonosporaceae</taxon>
        <taxon>Actinomadura</taxon>
    </lineage>
</organism>
<dbReference type="AlphaFoldDB" id="A0A7Y9EPE8"/>
<gene>
    <name evidence="10" type="ORF">BJY14_007362</name>
</gene>
<name>A0A7Y9EPE8_9ACTN</name>
<evidence type="ECO:0000259" key="8">
    <source>
        <dbReference type="Pfam" id="PF04542"/>
    </source>
</evidence>
<feature type="domain" description="RNA polymerase sigma-70 region 4" evidence="9">
    <location>
        <begin position="160"/>
        <end position="208"/>
    </location>
</feature>
<dbReference type="Proteomes" id="UP000529783">
    <property type="component" value="Unassembled WGS sequence"/>
</dbReference>
<dbReference type="PANTHER" id="PTHR43133">
    <property type="entry name" value="RNA POLYMERASE ECF-TYPE SIGMA FACTO"/>
    <property type="match status" value="1"/>
</dbReference>
<comment type="similarity">
    <text evidence="1 6">Belongs to the sigma-70 factor family. ECF subfamily.</text>
</comment>
<dbReference type="CDD" id="cd06171">
    <property type="entry name" value="Sigma70_r4"/>
    <property type="match status" value="1"/>
</dbReference>
<dbReference type="Gene3D" id="1.10.1740.10">
    <property type="match status" value="1"/>
</dbReference>
<keyword evidence="4 6" id="KW-0238">DNA-binding</keyword>
<evidence type="ECO:0000256" key="2">
    <source>
        <dbReference type="ARBA" id="ARBA00023015"/>
    </source>
</evidence>
<dbReference type="SUPFAM" id="SSF88946">
    <property type="entry name" value="Sigma2 domain of RNA polymerase sigma factors"/>
    <property type="match status" value="1"/>
</dbReference>
<dbReference type="InterPro" id="IPR013325">
    <property type="entry name" value="RNA_pol_sigma_r2"/>
</dbReference>
<feature type="compositionally biased region" description="Low complexity" evidence="7">
    <location>
        <begin position="1"/>
        <end position="11"/>
    </location>
</feature>
<evidence type="ECO:0000259" key="9">
    <source>
        <dbReference type="Pfam" id="PF04545"/>
    </source>
</evidence>
<dbReference type="InterPro" id="IPR014284">
    <property type="entry name" value="RNA_pol_sigma-70_dom"/>
</dbReference>
<evidence type="ECO:0000313" key="11">
    <source>
        <dbReference type="Proteomes" id="UP000529783"/>
    </source>
</evidence>
<keyword evidence="2 6" id="KW-0805">Transcription regulation</keyword>
<dbReference type="SUPFAM" id="SSF88659">
    <property type="entry name" value="Sigma3 and sigma4 domains of RNA polymerase sigma factors"/>
    <property type="match status" value="1"/>
</dbReference>
<dbReference type="GO" id="GO:0016987">
    <property type="term" value="F:sigma factor activity"/>
    <property type="evidence" value="ECO:0007669"/>
    <property type="project" value="UniProtKB-KW"/>
</dbReference>
<accession>A0A7Y9EPE8</accession>
<reference evidence="10 11" key="1">
    <citation type="submission" date="2020-07" db="EMBL/GenBank/DDBJ databases">
        <title>Sequencing the genomes of 1000 actinobacteria strains.</title>
        <authorList>
            <person name="Klenk H.-P."/>
        </authorList>
    </citation>
    <scope>NUCLEOTIDE SEQUENCE [LARGE SCALE GENOMIC DNA]</scope>
    <source>
        <strain evidence="10 11">DSM 40398</strain>
    </source>
</reference>
<dbReference type="Gene3D" id="1.10.10.10">
    <property type="entry name" value="Winged helix-like DNA-binding domain superfamily/Winged helix DNA-binding domain"/>
    <property type="match status" value="1"/>
</dbReference>
<evidence type="ECO:0000256" key="3">
    <source>
        <dbReference type="ARBA" id="ARBA00023082"/>
    </source>
</evidence>
<dbReference type="InterPro" id="IPR013324">
    <property type="entry name" value="RNA_pol_sigma_r3/r4-like"/>
</dbReference>
<dbReference type="PANTHER" id="PTHR43133:SF52">
    <property type="entry name" value="ECF RNA POLYMERASE SIGMA FACTOR SIGL"/>
    <property type="match status" value="1"/>
</dbReference>
<dbReference type="GO" id="GO:0003677">
    <property type="term" value="F:DNA binding"/>
    <property type="evidence" value="ECO:0007669"/>
    <property type="project" value="UniProtKB-KW"/>
</dbReference>
<dbReference type="InterPro" id="IPR039425">
    <property type="entry name" value="RNA_pol_sigma-70-like"/>
</dbReference>
<dbReference type="GO" id="GO:0006352">
    <property type="term" value="P:DNA-templated transcription initiation"/>
    <property type="evidence" value="ECO:0007669"/>
    <property type="project" value="InterPro"/>
</dbReference>
<comment type="caution">
    <text evidence="10">The sequence shown here is derived from an EMBL/GenBank/DDBJ whole genome shotgun (WGS) entry which is preliminary data.</text>
</comment>
<sequence length="218" mass="24368">MTPTVTASPRTPRTPPETPMAHRSPAAASATRERPPGPWSWFRGPRPAGGVDDQVIVTELYRVYGRPLLSFVLRLTGGDRHWAEDVVQETMIRAWRSAHQLDENATSLLPWLATVARRIVIDDQRRKNARPQEAGEGPLENMRVPDGLEDLLRSVVVSEALLALSPAHREILNETFFRDRSVNEAAKRLGIPVGTVKSRVYYALRALRVALEERGVTP</sequence>
<feature type="region of interest" description="Disordered" evidence="7">
    <location>
        <begin position="1"/>
        <end position="45"/>
    </location>
</feature>
<dbReference type="InterPro" id="IPR007627">
    <property type="entry name" value="RNA_pol_sigma70_r2"/>
</dbReference>
<evidence type="ECO:0000256" key="4">
    <source>
        <dbReference type="ARBA" id="ARBA00023125"/>
    </source>
</evidence>
<dbReference type="InterPro" id="IPR036388">
    <property type="entry name" value="WH-like_DNA-bd_sf"/>
</dbReference>
<keyword evidence="5 6" id="KW-0804">Transcription</keyword>
<dbReference type="EMBL" id="JACCBA010000001">
    <property type="protein sequence ID" value="NYD51379.1"/>
    <property type="molecule type" value="Genomic_DNA"/>
</dbReference>
<dbReference type="InterPro" id="IPR000838">
    <property type="entry name" value="RNA_pol_sigma70_ECF_CS"/>
</dbReference>
<dbReference type="Pfam" id="PF04542">
    <property type="entry name" value="Sigma70_r2"/>
    <property type="match status" value="1"/>
</dbReference>
<proteinExistence type="inferred from homology"/>
<evidence type="ECO:0000313" key="10">
    <source>
        <dbReference type="EMBL" id="NYD51379.1"/>
    </source>
</evidence>
<evidence type="ECO:0000256" key="6">
    <source>
        <dbReference type="RuleBase" id="RU000716"/>
    </source>
</evidence>
<keyword evidence="3 6" id="KW-0731">Sigma factor</keyword>